<protein>
    <recommendedName>
        <fullName evidence="3">P/Homo B domain-containing protein</fullName>
    </recommendedName>
</protein>
<reference evidence="4 5" key="1">
    <citation type="submission" date="2020-03" db="EMBL/GenBank/DDBJ databases">
        <title>Whole genome shotgun sequence of Phytohabitans rumicis NBRC 108638.</title>
        <authorList>
            <person name="Komaki H."/>
            <person name="Tamura T."/>
        </authorList>
    </citation>
    <scope>NUCLEOTIDE SEQUENCE [LARGE SCALE GENOMIC DNA]</scope>
    <source>
        <strain evidence="4 5">NBRC 108638</strain>
    </source>
</reference>
<keyword evidence="2" id="KW-0378">Hydrolase</keyword>
<reference evidence="4 5" key="2">
    <citation type="submission" date="2020-03" db="EMBL/GenBank/DDBJ databases">
        <authorList>
            <person name="Ichikawa N."/>
            <person name="Kimura A."/>
            <person name="Kitahashi Y."/>
            <person name="Uohara A."/>
        </authorList>
    </citation>
    <scope>NUCLEOTIDE SEQUENCE [LARGE SCALE GENOMIC DNA]</scope>
    <source>
        <strain evidence="4 5">NBRC 108638</strain>
    </source>
</reference>
<keyword evidence="1" id="KW-0645">Protease</keyword>
<organism evidence="4 5">
    <name type="scientific">Phytohabitans rumicis</name>
    <dbReference type="NCBI Taxonomy" id="1076125"/>
    <lineage>
        <taxon>Bacteria</taxon>
        <taxon>Bacillati</taxon>
        <taxon>Actinomycetota</taxon>
        <taxon>Actinomycetes</taxon>
        <taxon>Micromonosporales</taxon>
        <taxon>Micromonosporaceae</taxon>
    </lineage>
</organism>
<evidence type="ECO:0000256" key="2">
    <source>
        <dbReference type="ARBA" id="ARBA00022801"/>
    </source>
</evidence>
<accession>A0A6V8LHM7</accession>
<feature type="domain" description="P/Homo B" evidence="3">
    <location>
        <begin position="501"/>
        <end position="629"/>
    </location>
</feature>
<dbReference type="AlphaFoldDB" id="A0A6V8LHM7"/>
<proteinExistence type="predicted"/>
<evidence type="ECO:0000259" key="3">
    <source>
        <dbReference type="PROSITE" id="PS51829"/>
    </source>
</evidence>
<dbReference type="PANTHER" id="PTHR41775:SF1">
    <property type="entry name" value="PEPTIDASE M6-LIKE DOMAIN-CONTAINING PROTEIN"/>
    <property type="match status" value="1"/>
</dbReference>
<evidence type="ECO:0000313" key="4">
    <source>
        <dbReference type="EMBL" id="GFJ95120.1"/>
    </source>
</evidence>
<dbReference type="SUPFAM" id="SSF49785">
    <property type="entry name" value="Galactose-binding domain-like"/>
    <property type="match status" value="2"/>
</dbReference>
<dbReference type="NCBIfam" id="TIGR03296">
    <property type="entry name" value="M6dom_TIGR03296"/>
    <property type="match status" value="1"/>
</dbReference>
<dbReference type="GO" id="GO:0006508">
    <property type="term" value="P:proteolysis"/>
    <property type="evidence" value="ECO:0007669"/>
    <property type="project" value="UniProtKB-KW"/>
</dbReference>
<dbReference type="Proteomes" id="UP000482960">
    <property type="component" value="Unassembled WGS sequence"/>
</dbReference>
<dbReference type="RefSeq" id="WP_173082549.1">
    <property type="nucleotide sequence ID" value="NZ_BAABJB010000022.1"/>
</dbReference>
<name>A0A6V8LHM7_9ACTN</name>
<evidence type="ECO:0000313" key="5">
    <source>
        <dbReference type="Proteomes" id="UP000482960"/>
    </source>
</evidence>
<dbReference type="PANTHER" id="PTHR41775">
    <property type="entry name" value="SECRETED PROTEIN-RELATED"/>
    <property type="match status" value="1"/>
</dbReference>
<dbReference type="PROSITE" id="PS51829">
    <property type="entry name" value="P_HOMO_B"/>
    <property type="match status" value="2"/>
</dbReference>
<dbReference type="InterPro" id="IPR002884">
    <property type="entry name" value="P_dom"/>
</dbReference>
<dbReference type="Gene3D" id="2.60.120.260">
    <property type="entry name" value="Galactose-binding domain-like"/>
    <property type="match status" value="2"/>
</dbReference>
<evidence type="ECO:0000256" key="1">
    <source>
        <dbReference type="ARBA" id="ARBA00022670"/>
    </source>
</evidence>
<dbReference type="Pfam" id="PF01483">
    <property type="entry name" value="P_proprotein"/>
    <property type="match status" value="2"/>
</dbReference>
<dbReference type="GO" id="GO:0004252">
    <property type="term" value="F:serine-type endopeptidase activity"/>
    <property type="evidence" value="ECO:0007669"/>
    <property type="project" value="InterPro"/>
</dbReference>
<sequence>MSAIFGERLLFPQEAGPSVQLVVWGDEFYARRETTSGYTVVYDRGLGLYCYAQLVLGRFTSTRVPIAKPPPPRVPPHLSEWELVRRDRAAVRSRALLQPAVVADSDVQLTFGSAGGLLPGRRVSRGRIRGLTVLVAFPDQGSSVTTAQVDAMLNQPGYALDGNRGSVRDFWLSMSNGKLDYSNDVVGPVTLSRPMSSYFVPEDTPAPASALVNEALDLVLAAGVNLRDYDSRGEGVVDALSFMYAGLTLYQMPFWPHNSVHQRTLPGGIRTHFYTITSMGRSRVDLSIGTFCHEAGHQLCRFPDLYDYGKRDGDLEKSAGLGRYCVMSSGNHLGEGRGPAALCAYLRDLAGWPDEVVTLNGPGTFEAVHGDYARVLRYDTGLPNEYFLVENRSQLGADAQLPDGGLAVYHCDTLGSNELQEGTASRHFQCALLQADGHLDLENGINVGDAGDLYPARSGVALADSTNPSSRRWDRTGTGLVISEIGAPGPVIRFRVGGQPTPPAPASTGVTSAATTAVLLIPDDVAAGVDSHLQLTGTGTIAAIRVHADIIHTYIGDLTIELRAPGEGGVVLRDQVGGGTDDLHETWTSATTPALAALVGKPFAGRWTLHVADRARRDVGRLDRWRLEVDPTAPTAVIEVAASIPAGGIAIPDADPAGIASTLTVAQTAVVAGVQVTVDIGHPFVGDLVVDLTGPSGAVAVLHNQTGAGSDDLRRSYDATNVPALAPFAGLGAAGTWTLRVRDVAAQDIGHLRGWTLRLTT</sequence>
<dbReference type="EMBL" id="BLPG01000001">
    <property type="protein sequence ID" value="GFJ95120.1"/>
    <property type="molecule type" value="Genomic_DNA"/>
</dbReference>
<gene>
    <name evidence="4" type="ORF">Prum_087620</name>
</gene>
<feature type="domain" description="P/Homo B" evidence="3">
    <location>
        <begin position="632"/>
        <end position="761"/>
    </location>
</feature>
<keyword evidence="5" id="KW-1185">Reference proteome</keyword>
<dbReference type="InterPro" id="IPR008979">
    <property type="entry name" value="Galactose-bd-like_sf"/>
</dbReference>
<comment type="caution">
    <text evidence="4">The sequence shown here is derived from an EMBL/GenBank/DDBJ whole genome shotgun (WGS) entry which is preliminary data.</text>
</comment>
<dbReference type="InterPro" id="IPR008757">
    <property type="entry name" value="Peptidase_M6-like_domain"/>
</dbReference>